<keyword evidence="3" id="KW-1185">Reference proteome</keyword>
<dbReference type="KEGG" id="ppso:QPJ95_11865"/>
<dbReference type="Proteomes" id="UP001238334">
    <property type="component" value="Chromosome"/>
</dbReference>
<evidence type="ECO:0000313" key="3">
    <source>
        <dbReference type="Proteomes" id="UP001238334"/>
    </source>
</evidence>
<dbReference type="EMBL" id="CP127247">
    <property type="protein sequence ID" value="WIY23362.1"/>
    <property type="molecule type" value="Genomic_DNA"/>
</dbReference>
<dbReference type="Pfam" id="PF11860">
    <property type="entry name" value="Muramidase"/>
    <property type="match status" value="1"/>
</dbReference>
<dbReference type="AlphaFoldDB" id="A0A9Y2KX60"/>
<evidence type="ECO:0000259" key="1">
    <source>
        <dbReference type="Pfam" id="PF11860"/>
    </source>
</evidence>
<name>A0A9Y2KX60_9RHOB</name>
<accession>A0A9Y2KX60</accession>
<organism evidence="2 3">
    <name type="scientific">Parasedimentitalea psychrophila</name>
    <dbReference type="NCBI Taxonomy" id="2997337"/>
    <lineage>
        <taxon>Bacteria</taxon>
        <taxon>Pseudomonadati</taxon>
        <taxon>Pseudomonadota</taxon>
        <taxon>Alphaproteobacteria</taxon>
        <taxon>Rhodobacterales</taxon>
        <taxon>Paracoccaceae</taxon>
        <taxon>Parasedimentitalea</taxon>
    </lineage>
</organism>
<gene>
    <name evidence="2" type="ORF">QPJ95_11865</name>
</gene>
<protein>
    <submittedName>
        <fullName evidence="2">N-acetylmuramidase family protein</fullName>
    </submittedName>
</protein>
<feature type="domain" description="N-acetylmuramidase" evidence="1">
    <location>
        <begin position="28"/>
        <end position="190"/>
    </location>
</feature>
<evidence type="ECO:0000313" key="2">
    <source>
        <dbReference type="EMBL" id="WIY23362.1"/>
    </source>
</evidence>
<dbReference type="RefSeq" id="WP_270918032.1">
    <property type="nucleotide sequence ID" value="NZ_CP127247.1"/>
</dbReference>
<reference evidence="2 3" key="1">
    <citation type="submission" date="2023-06" db="EMBL/GenBank/DDBJ databases">
        <title>Parasedimentitalea psychrophila sp. nov., a psychrophilic bacterium isolated from deep-sea sediment.</title>
        <authorList>
            <person name="Li A."/>
        </authorList>
    </citation>
    <scope>NUCLEOTIDE SEQUENCE [LARGE SCALE GENOMIC DNA]</scope>
    <source>
        <strain evidence="2 3">QS115</strain>
    </source>
</reference>
<proteinExistence type="predicted"/>
<dbReference type="InterPro" id="IPR024408">
    <property type="entry name" value="Muramidase"/>
</dbReference>
<sequence length="212" mass="23827">MNFTGKAQRLSDFDLPRVGALIGVGEDEIHAVLDVEARGRGFDKQSRPVMLFEPHIFYRELDGSERDSAVKMGLAYPKWRRNYPKDSYPRLIEAMKINGEAALRSASWGLGQVMGFNCSLCRYSSAKAMVTDFLDSEGAQLEAMVQFMLSAGLDDELRRHDWAGFARGYNGPAYAKHKYHHRLKAAFEKWAKIPDTKMKRGAASGIFLRSAA</sequence>